<dbReference type="SUPFAM" id="SSF81901">
    <property type="entry name" value="HCP-like"/>
    <property type="match status" value="1"/>
</dbReference>
<dbReference type="RefSeq" id="WP_265508647.1">
    <property type="nucleotide sequence ID" value="NZ_JAOTBE010000095.1"/>
</dbReference>
<gene>
    <name evidence="2" type="ORF">ACFFIZ_19185</name>
</gene>
<feature type="domain" description="AAA+ ATPase" evidence="1">
    <location>
        <begin position="42"/>
        <end position="185"/>
    </location>
</feature>
<dbReference type="Gene3D" id="3.40.50.300">
    <property type="entry name" value="P-loop containing nucleotide triphosphate hydrolases"/>
    <property type="match status" value="1"/>
</dbReference>
<evidence type="ECO:0000259" key="1">
    <source>
        <dbReference type="SMART" id="SM00382"/>
    </source>
</evidence>
<comment type="caution">
    <text evidence="2">The sequence shown here is derived from an EMBL/GenBank/DDBJ whole genome shotgun (WGS) entry which is preliminary data.</text>
</comment>
<dbReference type="Proteomes" id="UP001589795">
    <property type="component" value="Unassembled WGS sequence"/>
</dbReference>
<dbReference type="SMART" id="SM00382">
    <property type="entry name" value="AAA"/>
    <property type="match status" value="1"/>
</dbReference>
<dbReference type="Gene3D" id="1.25.40.10">
    <property type="entry name" value="Tetratricopeptide repeat domain"/>
    <property type="match status" value="1"/>
</dbReference>
<protein>
    <submittedName>
        <fullName evidence="2">AAA family ATPase</fullName>
    </submittedName>
</protein>
<dbReference type="InterPro" id="IPR027417">
    <property type="entry name" value="P-loop_NTPase"/>
</dbReference>
<keyword evidence="3" id="KW-1185">Reference proteome</keyword>
<dbReference type="CDD" id="cd00009">
    <property type="entry name" value="AAA"/>
    <property type="match status" value="1"/>
</dbReference>
<dbReference type="InterPro" id="IPR049945">
    <property type="entry name" value="AAA_22"/>
</dbReference>
<evidence type="ECO:0000313" key="2">
    <source>
        <dbReference type="EMBL" id="MFC0202370.1"/>
    </source>
</evidence>
<dbReference type="PANTHER" id="PTHR35894">
    <property type="entry name" value="GENERAL SECRETION PATHWAY PROTEIN A-RELATED"/>
    <property type="match status" value="1"/>
</dbReference>
<dbReference type="InterPro" id="IPR011990">
    <property type="entry name" value="TPR-like_helical_dom_sf"/>
</dbReference>
<reference evidence="2 3" key="1">
    <citation type="submission" date="2024-09" db="EMBL/GenBank/DDBJ databases">
        <authorList>
            <person name="Sun Q."/>
            <person name="Mori K."/>
        </authorList>
    </citation>
    <scope>NUCLEOTIDE SEQUENCE [LARGE SCALE GENOMIC DNA]</scope>
    <source>
        <strain evidence="2 3">CCM 7904</strain>
    </source>
</reference>
<dbReference type="Pfam" id="PF13401">
    <property type="entry name" value="AAA_22"/>
    <property type="match status" value="1"/>
</dbReference>
<name>A0ABV6CR89_9RHOB</name>
<organism evidence="2 3">
    <name type="scientific">Paracoccus rhizosphaerae</name>
    <dbReference type="NCBI Taxonomy" id="1133347"/>
    <lineage>
        <taxon>Bacteria</taxon>
        <taxon>Pseudomonadati</taxon>
        <taxon>Pseudomonadota</taxon>
        <taxon>Alphaproteobacteria</taxon>
        <taxon>Rhodobacterales</taxon>
        <taxon>Paracoccaceae</taxon>
        <taxon>Paracoccus</taxon>
    </lineage>
</organism>
<dbReference type="InterPro" id="IPR003593">
    <property type="entry name" value="AAA+_ATPase"/>
</dbReference>
<sequence length="567" mass="61201">MDDDPFKAPCPSFATMPQGQRPYFSDQHHDILAMATAWSSGPRPILALLGAPGIGKTLLASEFAERTRRRMRVGWVDCATASVDLADEVPKALGITTADPLQGLADLLARCSANRQTCLLVVDDAQRLTKSSLEFLEDLTAGPGLPLPIYVLLVGTEDLATLLDWPAPESLQQRIGGHLRLQPFTEAETGDYIAHRFRAAGCSCHGGRSPFDARGVAMLHAASQGYPVNINLLVQRCLSTLRPAPDGKIDAPAVHRCLTFMAKAGSLPYPLPALPTVEEFEERQSLQAVVPSDQRQDLHFGNIIADPRYHWTDVEDDLAAGRTRRWLTLGVASVGLVAALVVGSNLMIPADNPATVQGDLVSANSETPAVEPALQPEPPAPPVDTVVEEKDVDPQALLLQALSAGAEDPAAAIPFYTRAALWGNQRAAYYLGQLYETGTGVAVDLDRARAWYGLAPDIEGAAERVAILAEDGAAADPADLVAPVPQRQVRFPWNRTELYWQAAPGAEPVRYKVEFVAAGSDQVQQFETELQAALVRQRVSRWRVIAMQADGTEGPASAWISFDRVIP</sequence>
<proteinExistence type="predicted"/>
<dbReference type="SUPFAM" id="SSF52540">
    <property type="entry name" value="P-loop containing nucleoside triphosphate hydrolases"/>
    <property type="match status" value="1"/>
</dbReference>
<accession>A0ABV6CR89</accession>
<dbReference type="EMBL" id="JBHLWQ010000185">
    <property type="protein sequence ID" value="MFC0202370.1"/>
    <property type="molecule type" value="Genomic_DNA"/>
</dbReference>
<dbReference type="PANTHER" id="PTHR35894:SF1">
    <property type="entry name" value="PHOSPHORIBULOKINASE _ URIDINE KINASE FAMILY"/>
    <property type="match status" value="1"/>
</dbReference>
<evidence type="ECO:0000313" key="3">
    <source>
        <dbReference type="Proteomes" id="UP001589795"/>
    </source>
</evidence>
<dbReference type="InterPro" id="IPR052026">
    <property type="entry name" value="ExeA_AAA_ATPase_DNA-bind"/>
</dbReference>